<dbReference type="GO" id="GO:0008233">
    <property type="term" value="F:peptidase activity"/>
    <property type="evidence" value="ECO:0007669"/>
    <property type="project" value="UniProtKB-KW"/>
</dbReference>
<dbReference type="Gene3D" id="2.60.40.2250">
    <property type="match status" value="1"/>
</dbReference>
<evidence type="ECO:0000313" key="2">
    <source>
        <dbReference type="EMBL" id="MBB6251118.1"/>
    </source>
</evidence>
<reference evidence="2 3" key="1">
    <citation type="submission" date="2020-08" db="EMBL/GenBank/DDBJ databases">
        <title>Genomic Encyclopedia of Type Strains, Phase IV (KMG-IV): sequencing the most valuable type-strain genomes for metagenomic binning, comparative biology and taxonomic classification.</title>
        <authorList>
            <person name="Goeker M."/>
        </authorList>
    </citation>
    <scope>NUCLEOTIDE SEQUENCE [LARGE SCALE GENOMIC DNA]</scope>
    <source>
        <strain evidence="2 3">DSM 22198</strain>
    </source>
</reference>
<dbReference type="RefSeq" id="WP_343066886.1">
    <property type="nucleotide sequence ID" value="NZ_JACIIZ010000004.1"/>
</dbReference>
<name>A0A7X0AW02_9PROT</name>
<dbReference type="PANTHER" id="PTHR33490:SF12">
    <property type="entry name" value="BLL5557 PROTEIN"/>
    <property type="match status" value="1"/>
</dbReference>
<organism evidence="2 3">
    <name type="scientific">Nitrospirillum iridis</name>
    <dbReference type="NCBI Taxonomy" id="765888"/>
    <lineage>
        <taxon>Bacteria</taxon>
        <taxon>Pseudomonadati</taxon>
        <taxon>Pseudomonadota</taxon>
        <taxon>Alphaproteobacteria</taxon>
        <taxon>Rhodospirillales</taxon>
        <taxon>Azospirillaceae</taxon>
        <taxon>Nitrospirillum</taxon>
    </lineage>
</organism>
<comment type="caution">
    <text evidence="2">The sequence shown here is derived from an EMBL/GenBank/DDBJ whole genome shotgun (WGS) entry which is preliminary data.</text>
</comment>
<dbReference type="SMART" id="SM00460">
    <property type="entry name" value="TGc"/>
    <property type="match status" value="1"/>
</dbReference>
<dbReference type="InterPro" id="IPR038765">
    <property type="entry name" value="Papain-like_cys_pep_sf"/>
</dbReference>
<accession>A0A7X0AW02</accession>
<gene>
    <name evidence="2" type="ORF">FHS74_001663</name>
</gene>
<dbReference type="InterPro" id="IPR002931">
    <property type="entry name" value="Transglutaminase-like"/>
</dbReference>
<dbReference type="Proteomes" id="UP000539175">
    <property type="component" value="Unassembled WGS sequence"/>
</dbReference>
<proteinExistence type="predicted"/>
<keyword evidence="3" id="KW-1185">Reference proteome</keyword>
<evidence type="ECO:0000259" key="1">
    <source>
        <dbReference type="SMART" id="SM00460"/>
    </source>
</evidence>
<keyword evidence="2" id="KW-0645">Protease</keyword>
<dbReference type="SUPFAM" id="SSF54001">
    <property type="entry name" value="Cysteine proteinases"/>
    <property type="match status" value="1"/>
</dbReference>
<dbReference type="AlphaFoldDB" id="A0A7X0AW02"/>
<dbReference type="Gene3D" id="3.10.620.30">
    <property type="match status" value="1"/>
</dbReference>
<dbReference type="GO" id="GO:0006508">
    <property type="term" value="P:proteolysis"/>
    <property type="evidence" value="ECO:0007669"/>
    <property type="project" value="UniProtKB-KW"/>
</dbReference>
<evidence type="ECO:0000313" key="3">
    <source>
        <dbReference type="Proteomes" id="UP000539175"/>
    </source>
</evidence>
<sequence>MLPGHTGGGLSSVTVIGIPAGECLVEIRVGCLMTYELAQVTPMILMLTVHASRVADLTQPDTVVTTPAVPVTGYHDAFGNWCTRLVAPAGRFTIQTMGIIRDSGQWETPDPSAREVAIPDLTPETLVFLLGSRYCETDRLSEIAWKLFGQVPPGWARVQAICDYVHGHITFGYEHSRATRTAAEAFEERRGVCRDYAHLALTFCRCLNIPARYCTGYISDIGLPQPHAPQDFAAWIEVFLDGPSGGRWHVFDPRNNDPRIGRILIARGRDAADVPLSLTFGQHTLAGFQVTVEEVAASAAAPV</sequence>
<dbReference type="Pfam" id="PF01841">
    <property type="entry name" value="Transglut_core"/>
    <property type="match status" value="1"/>
</dbReference>
<keyword evidence="2" id="KW-0378">Hydrolase</keyword>
<dbReference type="EMBL" id="JACIIZ010000004">
    <property type="protein sequence ID" value="MBB6251118.1"/>
    <property type="molecule type" value="Genomic_DNA"/>
</dbReference>
<dbReference type="PANTHER" id="PTHR33490">
    <property type="entry name" value="BLR5614 PROTEIN-RELATED"/>
    <property type="match status" value="1"/>
</dbReference>
<protein>
    <submittedName>
        <fullName evidence="2">Transglutaminase-like putative cysteine protease</fullName>
    </submittedName>
</protein>
<feature type="domain" description="Transglutaminase-like" evidence="1">
    <location>
        <begin position="185"/>
        <end position="255"/>
    </location>
</feature>